<dbReference type="AlphaFoldDB" id="A0AAN9Q0X1"/>
<accession>A0AAN9Q0X1</accession>
<proteinExistence type="predicted"/>
<keyword evidence="3" id="KW-1185">Reference proteome</keyword>
<feature type="transmembrane region" description="Helical" evidence="1">
    <location>
        <begin position="22"/>
        <end position="47"/>
    </location>
</feature>
<evidence type="ECO:0000313" key="3">
    <source>
        <dbReference type="Proteomes" id="UP001359559"/>
    </source>
</evidence>
<feature type="transmembrane region" description="Helical" evidence="1">
    <location>
        <begin position="54"/>
        <end position="71"/>
    </location>
</feature>
<gene>
    <name evidence="2" type="ORF">RJT34_00920</name>
</gene>
<dbReference type="EMBL" id="JAYKXN010000001">
    <property type="protein sequence ID" value="KAK7317029.1"/>
    <property type="molecule type" value="Genomic_DNA"/>
</dbReference>
<keyword evidence="1" id="KW-0812">Transmembrane</keyword>
<reference evidence="2 3" key="1">
    <citation type="submission" date="2024-01" db="EMBL/GenBank/DDBJ databases">
        <title>The genomes of 5 underutilized Papilionoideae crops provide insights into root nodulation and disease resistance.</title>
        <authorList>
            <person name="Yuan L."/>
        </authorList>
    </citation>
    <scope>NUCLEOTIDE SEQUENCE [LARGE SCALE GENOMIC DNA]</scope>
    <source>
        <strain evidence="2">LY-2023</strain>
        <tissue evidence="2">Leaf</tissue>
    </source>
</reference>
<protein>
    <submittedName>
        <fullName evidence="2">Uncharacterized protein</fullName>
    </submittedName>
</protein>
<sequence length="85" mass="10011">MLHLGCRIPFHRDIFWTPLLKIVAQLLIFHIACLFWCRTCCFGQLFCFCMCRKTTYILLQAFFVGFCILELKPTCIEEMVHGDAM</sequence>
<comment type="caution">
    <text evidence="2">The sequence shown here is derived from an EMBL/GenBank/DDBJ whole genome shotgun (WGS) entry which is preliminary data.</text>
</comment>
<evidence type="ECO:0000256" key="1">
    <source>
        <dbReference type="SAM" id="Phobius"/>
    </source>
</evidence>
<dbReference type="Proteomes" id="UP001359559">
    <property type="component" value="Unassembled WGS sequence"/>
</dbReference>
<keyword evidence="1" id="KW-1133">Transmembrane helix</keyword>
<keyword evidence="1" id="KW-0472">Membrane</keyword>
<name>A0AAN9Q0X1_CLITE</name>
<organism evidence="2 3">
    <name type="scientific">Clitoria ternatea</name>
    <name type="common">Butterfly pea</name>
    <dbReference type="NCBI Taxonomy" id="43366"/>
    <lineage>
        <taxon>Eukaryota</taxon>
        <taxon>Viridiplantae</taxon>
        <taxon>Streptophyta</taxon>
        <taxon>Embryophyta</taxon>
        <taxon>Tracheophyta</taxon>
        <taxon>Spermatophyta</taxon>
        <taxon>Magnoliopsida</taxon>
        <taxon>eudicotyledons</taxon>
        <taxon>Gunneridae</taxon>
        <taxon>Pentapetalae</taxon>
        <taxon>rosids</taxon>
        <taxon>fabids</taxon>
        <taxon>Fabales</taxon>
        <taxon>Fabaceae</taxon>
        <taxon>Papilionoideae</taxon>
        <taxon>50 kb inversion clade</taxon>
        <taxon>NPAAA clade</taxon>
        <taxon>indigoferoid/millettioid clade</taxon>
        <taxon>Phaseoleae</taxon>
        <taxon>Clitoria</taxon>
    </lineage>
</organism>
<evidence type="ECO:0000313" key="2">
    <source>
        <dbReference type="EMBL" id="KAK7317029.1"/>
    </source>
</evidence>